<evidence type="ECO:0000313" key="3">
    <source>
        <dbReference type="Proteomes" id="UP000184050"/>
    </source>
</evidence>
<dbReference type="InterPro" id="IPR027417">
    <property type="entry name" value="P-loop_NTPase"/>
</dbReference>
<dbReference type="EMBL" id="FQZE01000026">
    <property type="protein sequence ID" value="SHJ69186.1"/>
    <property type="molecule type" value="Genomic_DNA"/>
</dbReference>
<name>A0A1M6LDA4_9BACT</name>
<evidence type="ECO:0000313" key="2">
    <source>
        <dbReference type="EMBL" id="SHJ69186.1"/>
    </source>
</evidence>
<gene>
    <name evidence="2" type="ORF">SAMN05444280_12658</name>
</gene>
<keyword evidence="3" id="KW-1185">Reference proteome</keyword>
<accession>A0A1M6LDA4</accession>
<reference evidence="2 3" key="1">
    <citation type="submission" date="2016-11" db="EMBL/GenBank/DDBJ databases">
        <authorList>
            <person name="Jaros S."/>
            <person name="Januszkiewicz K."/>
            <person name="Wedrychowicz H."/>
        </authorList>
    </citation>
    <scope>NUCLEOTIDE SEQUENCE [LARGE SCALE GENOMIC DNA]</scope>
    <source>
        <strain evidence="2 3">DSM 27063</strain>
    </source>
</reference>
<dbReference type="AlphaFoldDB" id="A0A1M6LDA4"/>
<evidence type="ECO:0000259" key="1">
    <source>
        <dbReference type="Pfam" id="PF13538"/>
    </source>
</evidence>
<dbReference type="Pfam" id="PF13604">
    <property type="entry name" value="AAA_30"/>
    <property type="match status" value="1"/>
</dbReference>
<dbReference type="InterPro" id="IPR027785">
    <property type="entry name" value="UvrD-like_helicase_C"/>
</dbReference>
<dbReference type="CDD" id="cd17933">
    <property type="entry name" value="DEXSc_RecD-like"/>
    <property type="match status" value="1"/>
</dbReference>
<protein>
    <submittedName>
        <fullName evidence="2">Exodeoxyribonuclease-5</fullName>
    </submittedName>
</protein>
<dbReference type="Gene3D" id="3.40.50.300">
    <property type="entry name" value="P-loop containing nucleotide triphosphate hydrolases"/>
    <property type="match status" value="2"/>
</dbReference>
<organism evidence="2 3">
    <name type="scientific">Tangfeifania diversioriginum</name>
    <dbReference type="NCBI Taxonomy" id="1168035"/>
    <lineage>
        <taxon>Bacteria</taxon>
        <taxon>Pseudomonadati</taxon>
        <taxon>Bacteroidota</taxon>
        <taxon>Bacteroidia</taxon>
        <taxon>Marinilabiliales</taxon>
        <taxon>Prolixibacteraceae</taxon>
        <taxon>Tangfeifania</taxon>
    </lineage>
</organism>
<proteinExistence type="predicted"/>
<dbReference type="SUPFAM" id="SSF52540">
    <property type="entry name" value="P-loop containing nucleoside triphosphate hydrolases"/>
    <property type="match status" value="1"/>
</dbReference>
<dbReference type="CDD" id="cd18809">
    <property type="entry name" value="SF1_C_RecD"/>
    <property type="match status" value="1"/>
</dbReference>
<feature type="domain" description="UvrD-like helicase C-terminal" evidence="1">
    <location>
        <begin position="421"/>
        <end position="472"/>
    </location>
</feature>
<dbReference type="Pfam" id="PF13538">
    <property type="entry name" value="UvrD_C_2"/>
    <property type="match status" value="1"/>
</dbReference>
<dbReference type="Proteomes" id="UP000184050">
    <property type="component" value="Unassembled WGS sequence"/>
</dbReference>
<sequence>MLIVILAAMIKKHLKHLLHKNLSFAPTRCQSELIEGLAAFIASEEQDEILLIKGFAGTGKTTMINTLTQTLKSVKIRTILMAPTGRAAKVMAGYTGMPAFTIHKQIYRQQSSSDGMGKFVLDKNLYKNTYFIVDEASMISNESNVRSVFGSGRLLDDLLEYVYSGENCRLVLSGDTAQLPPVGLDISPALEAATLQYFGFGVQEYVLREVVRQAADSGILSCATQIRTNIEDEKTKGFIQFDIEAFPDVERISGGDLIESITTEYEKNGLFDTTVVTRSNKRANLFNKGIRGSILYKENEIERGDLLMVVKNNYHWVTEDDGLDFIANGDIAEIQTIYGYEELYDFRFANVCLRFVDYENVEIDCKIILDTLSIETASFSSDQNRQLFEKVSEDYQDIKNKRNRWEKVRENPYFNALQVKYAYALTCHKAQGGQWKTVFIDHGYLVEDMLNNDYYRWLYTAFTRPVEKLYLVNFHKNFFEAEESDEF</sequence>
<dbReference type="STRING" id="1168035.SAMN05444280_12658"/>